<accession>A0AC35F9G6</accession>
<dbReference type="Proteomes" id="UP000887580">
    <property type="component" value="Unplaced"/>
</dbReference>
<name>A0AC35F9G6_9BILA</name>
<evidence type="ECO:0000313" key="2">
    <source>
        <dbReference type="WBParaSite" id="PS1159_v2.g15197.t1"/>
    </source>
</evidence>
<dbReference type="WBParaSite" id="PS1159_v2.g15197.t1">
    <property type="protein sequence ID" value="PS1159_v2.g15197.t1"/>
    <property type="gene ID" value="PS1159_v2.g15197"/>
</dbReference>
<organism evidence="1 2">
    <name type="scientific">Panagrolaimus sp. PS1159</name>
    <dbReference type="NCBI Taxonomy" id="55785"/>
    <lineage>
        <taxon>Eukaryota</taxon>
        <taxon>Metazoa</taxon>
        <taxon>Ecdysozoa</taxon>
        <taxon>Nematoda</taxon>
        <taxon>Chromadorea</taxon>
        <taxon>Rhabditida</taxon>
        <taxon>Tylenchina</taxon>
        <taxon>Panagrolaimomorpha</taxon>
        <taxon>Panagrolaimoidea</taxon>
        <taxon>Panagrolaimidae</taxon>
        <taxon>Panagrolaimus</taxon>
    </lineage>
</organism>
<sequence length="239" mass="27613">MATNDEFWLSKDKYFVNDISQTNHQNQYSNLNLNQSTKLPILIPIQTCSKSYNDKNCDLKVSDYGKERKNSLSFDKSLEWLKLNNNGEEEPEKQWKKERRSSNTNKSTLSLHIAAYEKSVEDVAVDSGKNKKYLKNGISELTGNDKQVLTSKLIVHVPFEFPRQQRDEVQRPEVSQFRASQRLLNSNNGQRSIHHARQPQQQQPPWNSAVLQQQSPHSSSIGMQQYPHQTSNQGNHVFN</sequence>
<proteinExistence type="predicted"/>
<reference evidence="2" key="1">
    <citation type="submission" date="2022-11" db="UniProtKB">
        <authorList>
            <consortium name="WormBaseParasite"/>
        </authorList>
    </citation>
    <scope>IDENTIFICATION</scope>
</reference>
<evidence type="ECO:0000313" key="1">
    <source>
        <dbReference type="Proteomes" id="UP000887580"/>
    </source>
</evidence>
<protein>
    <submittedName>
        <fullName evidence="2">Uncharacterized protein</fullName>
    </submittedName>
</protein>